<dbReference type="Gene3D" id="1.10.510.10">
    <property type="entry name" value="Transferase(Phosphotransferase) domain 1"/>
    <property type="match status" value="1"/>
</dbReference>
<protein>
    <submittedName>
        <fullName evidence="4">Uncharacterized protein</fullName>
    </submittedName>
</protein>
<evidence type="ECO:0000313" key="5">
    <source>
        <dbReference type="Proteomes" id="UP000663860"/>
    </source>
</evidence>
<dbReference type="Gene3D" id="3.30.40.10">
    <property type="entry name" value="Zinc/RING finger domain, C3HC4 (zinc finger)"/>
    <property type="match status" value="1"/>
</dbReference>
<evidence type="ECO:0000313" key="4">
    <source>
        <dbReference type="EMBL" id="CAF0777638.1"/>
    </source>
</evidence>
<dbReference type="GO" id="GO:0004842">
    <property type="term" value="F:ubiquitin-protein transferase activity"/>
    <property type="evidence" value="ECO:0007669"/>
    <property type="project" value="InterPro"/>
</dbReference>
<dbReference type="PRINTS" id="PR00109">
    <property type="entry name" value="TYRKINASE"/>
</dbReference>
<dbReference type="InterPro" id="IPR003613">
    <property type="entry name" value="Ubox_domain"/>
</dbReference>
<dbReference type="Pfam" id="PF07714">
    <property type="entry name" value="PK_Tyr_Ser-Thr"/>
    <property type="match status" value="1"/>
</dbReference>
<dbReference type="GO" id="GO:0016567">
    <property type="term" value="P:protein ubiquitination"/>
    <property type="evidence" value="ECO:0007669"/>
    <property type="project" value="InterPro"/>
</dbReference>
<feature type="region of interest" description="Disordered" evidence="1">
    <location>
        <begin position="505"/>
        <end position="529"/>
    </location>
</feature>
<dbReference type="EMBL" id="CAJNOE010000034">
    <property type="protein sequence ID" value="CAF0777638.1"/>
    <property type="molecule type" value="Genomic_DNA"/>
</dbReference>
<dbReference type="GO" id="GO:0005524">
    <property type="term" value="F:ATP binding"/>
    <property type="evidence" value="ECO:0007669"/>
    <property type="project" value="InterPro"/>
</dbReference>
<dbReference type="PANTHER" id="PTHR24416:SF611">
    <property type="entry name" value="TYROSINE-PROTEIN KINASE TRANSMEMBRANE RECEPTOR ROR"/>
    <property type="match status" value="1"/>
</dbReference>
<dbReference type="InterPro" id="IPR013083">
    <property type="entry name" value="Znf_RING/FYVE/PHD"/>
</dbReference>
<dbReference type="InterPro" id="IPR050122">
    <property type="entry name" value="RTK"/>
</dbReference>
<dbReference type="PROSITE" id="PS00109">
    <property type="entry name" value="PROTEIN_KINASE_TYR"/>
    <property type="match status" value="1"/>
</dbReference>
<dbReference type="SUPFAM" id="SSF56112">
    <property type="entry name" value="Protein kinase-like (PK-like)"/>
    <property type="match status" value="1"/>
</dbReference>
<dbReference type="Proteomes" id="UP000663860">
    <property type="component" value="Unassembled WGS sequence"/>
</dbReference>
<evidence type="ECO:0000259" key="3">
    <source>
        <dbReference type="PROSITE" id="PS51698"/>
    </source>
</evidence>
<dbReference type="InterPro" id="IPR000719">
    <property type="entry name" value="Prot_kinase_dom"/>
</dbReference>
<feature type="domain" description="U-box" evidence="3">
    <location>
        <begin position="1"/>
        <end position="72"/>
    </location>
</feature>
<reference evidence="4" key="1">
    <citation type="submission" date="2021-02" db="EMBL/GenBank/DDBJ databases">
        <authorList>
            <person name="Nowell W R."/>
        </authorList>
    </citation>
    <scope>NUCLEOTIDE SEQUENCE</scope>
</reference>
<organism evidence="4 5">
    <name type="scientific">Adineta steineri</name>
    <dbReference type="NCBI Taxonomy" id="433720"/>
    <lineage>
        <taxon>Eukaryota</taxon>
        <taxon>Metazoa</taxon>
        <taxon>Spiralia</taxon>
        <taxon>Gnathifera</taxon>
        <taxon>Rotifera</taxon>
        <taxon>Eurotatoria</taxon>
        <taxon>Bdelloidea</taxon>
        <taxon>Adinetida</taxon>
        <taxon>Adinetidae</taxon>
        <taxon>Adineta</taxon>
    </lineage>
</organism>
<feature type="compositionally biased region" description="Acidic residues" evidence="1">
    <location>
        <begin position="509"/>
        <end position="521"/>
    </location>
</feature>
<dbReference type="AlphaFoldDB" id="A0A813R3M1"/>
<evidence type="ECO:0000259" key="2">
    <source>
        <dbReference type="PROSITE" id="PS50011"/>
    </source>
</evidence>
<feature type="domain" description="Protein kinase" evidence="2">
    <location>
        <begin position="86"/>
        <end position="352"/>
    </location>
</feature>
<dbReference type="GO" id="GO:0005886">
    <property type="term" value="C:plasma membrane"/>
    <property type="evidence" value="ECO:0007669"/>
    <property type="project" value="TreeGrafter"/>
</dbReference>
<dbReference type="SMART" id="SM00504">
    <property type="entry name" value="Ubox"/>
    <property type="match status" value="1"/>
</dbReference>
<dbReference type="PROSITE" id="PS51698">
    <property type="entry name" value="U_BOX"/>
    <property type="match status" value="1"/>
</dbReference>
<sequence length="621" mass="71213">MDSCKCPITDEIFDDPVIGDDGHTYERKAITEWLRKNRTSPITREPMDINSLKTNYAIKKVIQELKTTSSSQQEHYQFQLDVHIRKTRTRPLFQGFGKSIYEVEWINQNGPPIILLKIDGAKANREASFYVQLSSHPYIVKTFGLVQCNPGSFMLLQECAPHGDLSELLRENGFKPIERVLRKIFLQICDAMICLADNGIIHGDLACRNVLVFRFNSIEPNGNLVKLTDFGLTRGSTIYSMVDSPSMTTMTTIPIRYVAPEILRNPDKLNYSEKSDVYSMGVLMWEACSYGELPYSSLSNDSDVRQRKLNDERLPQPLQCSHQLWKIITECFQQESSGRPTFESLKNVLSTLHDESTNRYAPDMFAFDYCKFHVHRCKESTGRVVMWKEMLIKNSFTLEASFAGSSIVNKPCHFNIQDYEKFGQSICESLRQYLDILSDTKRMDSIYLDITKCVFRKLGKDKVPPALLPLIYAEEKQGNDSTTSIISISDCLQALTQCHKTIYEQDASTSEDSDSDPEGGELPELPYQKELEAKEAEAELRKKQIKKKRSEKAIEERIQKLTRKREPSEEIPVNTNNETLQRHRIRITHPLPAETLEATPELKLTLAVDQVYNTAEYIIYI</sequence>
<dbReference type="InterPro" id="IPR001245">
    <property type="entry name" value="Ser-Thr/Tyr_kinase_cat_dom"/>
</dbReference>
<accession>A0A813R3M1</accession>
<dbReference type="PANTHER" id="PTHR24416">
    <property type="entry name" value="TYROSINE-PROTEIN KINASE RECEPTOR"/>
    <property type="match status" value="1"/>
</dbReference>
<dbReference type="SUPFAM" id="SSF57850">
    <property type="entry name" value="RING/U-box"/>
    <property type="match status" value="1"/>
</dbReference>
<dbReference type="Pfam" id="PF04564">
    <property type="entry name" value="U-box"/>
    <property type="match status" value="1"/>
</dbReference>
<name>A0A813R3M1_9BILA</name>
<dbReference type="GO" id="GO:0043235">
    <property type="term" value="C:receptor complex"/>
    <property type="evidence" value="ECO:0007669"/>
    <property type="project" value="TreeGrafter"/>
</dbReference>
<dbReference type="InterPro" id="IPR011009">
    <property type="entry name" value="Kinase-like_dom_sf"/>
</dbReference>
<dbReference type="CDD" id="cd16655">
    <property type="entry name" value="RING-Ubox_WDSUB1-like"/>
    <property type="match status" value="1"/>
</dbReference>
<proteinExistence type="predicted"/>
<dbReference type="InterPro" id="IPR008266">
    <property type="entry name" value="Tyr_kinase_AS"/>
</dbReference>
<comment type="caution">
    <text evidence="4">The sequence shown here is derived from an EMBL/GenBank/DDBJ whole genome shotgun (WGS) entry which is preliminary data.</text>
</comment>
<gene>
    <name evidence="4" type="ORF">IZO911_LOCUS5648</name>
</gene>
<dbReference type="PROSITE" id="PS50011">
    <property type="entry name" value="PROTEIN_KINASE_DOM"/>
    <property type="match status" value="1"/>
</dbReference>
<evidence type="ECO:0000256" key="1">
    <source>
        <dbReference type="SAM" id="MobiDB-lite"/>
    </source>
</evidence>
<dbReference type="GO" id="GO:0007169">
    <property type="term" value="P:cell surface receptor protein tyrosine kinase signaling pathway"/>
    <property type="evidence" value="ECO:0007669"/>
    <property type="project" value="TreeGrafter"/>
</dbReference>
<dbReference type="GO" id="GO:0004714">
    <property type="term" value="F:transmembrane receptor protein tyrosine kinase activity"/>
    <property type="evidence" value="ECO:0007669"/>
    <property type="project" value="TreeGrafter"/>
</dbReference>